<evidence type="ECO:0008006" key="4">
    <source>
        <dbReference type="Google" id="ProtNLM"/>
    </source>
</evidence>
<keyword evidence="1" id="KW-0472">Membrane</keyword>
<evidence type="ECO:0000256" key="1">
    <source>
        <dbReference type="SAM" id="Phobius"/>
    </source>
</evidence>
<protein>
    <recommendedName>
        <fullName evidence="4">DUF2982 domain-containing protein</fullName>
    </recommendedName>
</protein>
<sequence length="228" mass="25315">MSSVQAQDVKQIIAYGSGKTALKYIAFSALVLVVGLIVAFGTKNWLLGLPVAALAAVVLVWQTNGWLTAEPFLLLSPAGLRLNLDGYVFLDVPWREVEGISWLDITFEVVKRRWGTSWYRWGKDQYRDVTALQVSEAFMDETIMPLWRAVYRNSGGSKRFGIGLATFTFAPNLTASRLGNIFPAQDGKRFVALPHKVLSTNGEQLRAEVEARWLAFGKRTDTDAGASR</sequence>
<proteinExistence type="predicted"/>
<gene>
    <name evidence="2" type="ORF">HB778_06185</name>
</gene>
<organism evidence="2 3">
    <name type="scientific">Mesorhizobium huakuii</name>
    <dbReference type="NCBI Taxonomy" id="28104"/>
    <lineage>
        <taxon>Bacteria</taxon>
        <taxon>Pseudomonadati</taxon>
        <taxon>Pseudomonadota</taxon>
        <taxon>Alphaproteobacteria</taxon>
        <taxon>Hyphomicrobiales</taxon>
        <taxon>Phyllobacteriaceae</taxon>
        <taxon>Mesorhizobium</taxon>
    </lineage>
</organism>
<dbReference type="RefSeq" id="WP_183462342.1">
    <property type="nucleotide sequence ID" value="NZ_CP050296.1"/>
</dbReference>
<name>A0A7G6SP34_9HYPH</name>
<feature type="transmembrane region" description="Helical" evidence="1">
    <location>
        <begin position="21"/>
        <end position="41"/>
    </location>
</feature>
<keyword evidence="1" id="KW-0812">Transmembrane</keyword>
<reference evidence="3" key="1">
    <citation type="journal article" date="2020" name="Mol. Plant Microbe">
        <title>Rhizobial microsymbionts of the narrowly endemic Oxytropis species growing in Kamchatka are characterized by significant genetic diversity and possess a set of genes that are associated with T3SS and T6SS secretion systems and can affect the development of symbiosis.</title>
        <authorList>
            <person name="Safronova V."/>
            <person name="Guro P."/>
            <person name="Sazanova A."/>
            <person name="Kuznetsova I."/>
            <person name="Belimov A."/>
            <person name="Yakubov V."/>
            <person name="Chirak E."/>
            <person name="Afonin A."/>
            <person name="Gogolev Y."/>
            <person name="Andronov E."/>
            <person name="Tikhonovich I."/>
        </authorList>
    </citation>
    <scope>NUCLEOTIDE SEQUENCE [LARGE SCALE GENOMIC DNA]</scope>
    <source>
        <strain evidence="3">583</strain>
    </source>
</reference>
<dbReference type="Proteomes" id="UP000515465">
    <property type="component" value="Chromosome"/>
</dbReference>
<evidence type="ECO:0000313" key="3">
    <source>
        <dbReference type="Proteomes" id="UP000515465"/>
    </source>
</evidence>
<evidence type="ECO:0000313" key="2">
    <source>
        <dbReference type="EMBL" id="QND56266.1"/>
    </source>
</evidence>
<dbReference type="EMBL" id="CP050296">
    <property type="protein sequence ID" value="QND56266.1"/>
    <property type="molecule type" value="Genomic_DNA"/>
</dbReference>
<dbReference type="AlphaFoldDB" id="A0A7G6SP34"/>
<keyword evidence="1" id="KW-1133">Transmembrane helix</keyword>
<accession>A0A7G6SP34</accession>